<dbReference type="SUPFAM" id="SSF110296">
    <property type="entry name" value="Oligoxyloglucan reducing end-specific cellobiohydrolase"/>
    <property type="match status" value="1"/>
</dbReference>
<dbReference type="EMBL" id="FOCP01000017">
    <property type="protein sequence ID" value="SEN41001.1"/>
    <property type="molecule type" value="Genomic_DNA"/>
</dbReference>
<evidence type="ECO:0000313" key="1">
    <source>
        <dbReference type="EMBL" id="SEN41001.1"/>
    </source>
</evidence>
<dbReference type="OrthoDB" id="9027184at2"/>
<sequence>MPMQSPNLDDRTFKDLVEAAKLRIRQHCPEWNDLSPGDPGIVLLEAFAFLTETTLFRLNRIPEKAYIEFLKLIGVRLTPPSAAQVTLVFSLSKPQPQAVEIPLKTRVTTANSPSGADAPVFTLTEAVTIPAGETTAQARAYHCNQVDAELLGAGTGLPGLTLAVKHAPIISPTSDKLDLIVGVETTADTFEGHAAAVRHLDKTYRIWTEVENFSDCSNNPYVYLADRQAGTISFSPAVHRKDDSGLMKSAPEALAAIPPAGQEIRVWYRYGGGSAGNVSENLLTVLKDPVTGVSVTNPEPATGGRDQESLQNALTRGPQELHSLSRAVTARDFELIATQCSGAVNRARAFTQAQLWAHATPGTVEVTLVPEINVGAGQLHSITADNLQSHHIETVRKQIQTVLNSRKPLGTHCIVNWMNYKKVSIKAKITIHREEQAAQVRQRVLNELYSSICPVKLPTSTKAPWPFGQSLKAWDVYKIIGSEPAVLSVDTMQMIIDDVPDTRIVDICADAFQPHAWYSGCDERVFRSINDGFGWELIARFEGEAVERIQSFPIESCHSIRHAGLLAVTTRVSSHISSVKISRDCGQTWIAAQQFQFNIDDIAWVDRDGFPYLILASEKGLYELSLQKKAVPVQILVDAKLPEHGFRAVTVSSALGGRTFVAAAGYENKGVYLSSEGGKSGSFQNIGLAGELIEVLSVQHKGPHRYLWAGIAAPGSDQGKGCFRWAFSESAVNPEGWKAYSRNWTAGGCRSLAFQGAIVLAASYRLGVLRLNSDLHNPEWETLSASECGLPLRDVGKLETIDTVAGAVSSNVIMAGSLLGVYRSLDSGLHYAKCSQHEFSDEVRIPPNWLFYSGTHEIEISN</sequence>
<evidence type="ECO:0000313" key="2">
    <source>
        <dbReference type="Proteomes" id="UP000199459"/>
    </source>
</evidence>
<protein>
    <submittedName>
        <fullName evidence="1">Putative baseplate assembly protein</fullName>
    </submittedName>
</protein>
<accession>A0A1H8GA37</accession>
<name>A0A1H8GA37_9PROT</name>
<dbReference type="Proteomes" id="UP000199459">
    <property type="component" value="Unassembled WGS sequence"/>
</dbReference>
<proteinExistence type="predicted"/>
<gene>
    <name evidence="1" type="ORF">SAMN05216325_11721</name>
</gene>
<dbReference type="AlphaFoldDB" id="A0A1H8GA37"/>
<organism evidence="1 2">
    <name type="scientific">Nitrosomonas marina</name>
    <dbReference type="NCBI Taxonomy" id="917"/>
    <lineage>
        <taxon>Bacteria</taxon>
        <taxon>Pseudomonadati</taxon>
        <taxon>Pseudomonadota</taxon>
        <taxon>Betaproteobacteria</taxon>
        <taxon>Nitrosomonadales</taxon>
        <taxon>Nitrosomonadaceae</taxon>
        <taxon>Nitrosomonas</taxon>
    </lineage>
</organism>
<dbReference type="STRING" id="917.SAMN05216326_10164"/>
<reference evidence="1 2" key="1">
    <citation type="submission" date="2016-10" db="EMBL/GenBank/DDBJ databases">
        <authorList>
            <person name="de Groot N.N."/>
        </authorList>
    </citation>
    <scope>NUCLEOTIDE SEQUENCE [LARGE SCALE GENOMIC DNA]</scope>
    <source>
        <strain evidence="1 2">Nm22</strain>
    </source>
</reference>